<evidence type="ECO:0000259" key="1">
    <source>
        <dbReference type="Pfam" id="PF06467"/>
    </source>
</evidence>
<gene>
    <name evidence="2" type="ORF">SAMN05216285_2797</name>
</gene>
<keyword evidence="3" id="KW-1185">Reference proteome</keyword>
<name>A0A1I0PPS9_9EURY</name>
<dbReference type="RefSeq" id="WP_049991333.1">
    <property type="nucleotide sequence ID" value="NZ_FOIS01000003.1"/>
</dbReference>
<dbReference type="Proteomes" id="UP000183275">
    <property type="component" value="Unassembled WGS sequence"/>
</dbReference>
<evidence type="ECO:0000313" key="2">
    <source>
        <dbReference type="EMBL" id="SEW16352.1"/>
    </source>
</evidence>
<dbReference type="Pfam" id="PF06467">
    <property type="entry name" value="zf-FCS"/>
    <property type="match status" value="1"/>
</dbReference>
<dbReference type="STRING" id="1202768.SAMN05216285_2797"/>
<dbReference type="EMBL" id="FOIS01000003">
    <property type="protein sequence ID" value="SEW16352.1"/>
    <property type="molecule type" value="Genomic_DNA"/>
</dbReference>
<organism evidence="2 3">
    <name type="scientific">Natrinema salifodinae</name>
    <dbReference type="NCBI Taxonomy" id="1202768"/>
    <lineage>
        <taxon>Archaea</taxon>
        <taxon>Methanobacteriati</taxon>
        <taxon>Methanobacteriota</taxon>
        <taxon>Stenosarchaea group</taxon>
        <taxon>Halobacteria</taxon>
        <taxon>Halobacteriales</taxon>
        <taxon>Natrialbaceae</taxon>
        <taxon>Natrinema</taxon>
    </lineage>
</organism>
<dbReference type="GO" id="GO:0008270">
    <property type="term" value="F:zinc ion binding"/>
    <property type="evidence" value="ECO:0007669"/>
    <property type="project" value="InterPro"/>
</dbReference>
<protein>
    <recommendedName>
        <fullName evidence="1">MYM-type domain-containing protein</fullName>
    </recommendedName>
</protein>
<sequence length="59" mass="6267">MGTACTYCGSDVERHDPVSVTEGDDDSADRAGRFCNYACLAAYIEDEGLATGAVCEWTP</sequence>
<reference evidence="3" key="1">
    <citation type="submission" date="2016-10" db="EMBL/GenBank/DDBJ databases">
        <authorList>
            <person name="Varghese N."/>
        </authorList>
    </citation>
    <scope>NUCLEOTIDE SEQUENCE [LARGE SCALE GENOMIC DNA]</scope>
    <source>
        <strain evidence="3">CGMCC 1.12284</strain>
    </source>
</reference>
<accession>A0A1I0PPS9</accession>
<evidence type="ECO:0000313" key="3">
    <source>
        <dbReference type="Proteomes" id="UP000183275"/>
    </source>
</evidence>
<dbReference type="InterPro" id="IPR010507">
    <property type="entry name" value="Znf_MYM"/>
</dbReference>
<dbReference type="OrthoDB" id="200851at2157"/>
<dbReference type="AlphaFoldDB" id="A0A1I0PPS9"/>
<feature type="domain" description="MYM-type" evidence="1">
    <location>
        <begin position="5"/>
        <end position="43"/>
    </location>
</feature>
<proteinExistence type="predicted"/>
<dbReference type="eggNOG" id="arCOG10284">
    <property type="taxonomic scope" value="Archaea"/>
</dbReference>